<keyword evidence="2" id="KW-0378">Hydrolase</keyword>
<dbReference type="Pfam" id="PF01979">
    <property type="entry name" value="Amidohydro_1"/>
    <property type="match status" value="1"/>
</dbReference>
<reference evidence="2" key="1">
    <citation type="submission" date="2022-01" db="EMBL/GenBank/DDBJ databases">
        <title>Novel bile acid biosynthetic pathways are enriched in the microbiome of centenarians.</title>
        <authorList>
            <person name="Sato Y."/>
            <person name="Atarashi K."/>
            <person name="Plichta R.D."/>
            <person name="Arai Y."/>
            <person name="Sasajima S."/>
            <person name="Kearney M.S."/>
            <person name="Suda W."/>
            <person name="Takeshita K."/>
            <person name="Sasaki T."/>
            <person name="Okamoto S."/>
            <person name="Skelly N.A."/>
            <person name="Okamura Y."/>
            <person name="Vlamakis H."/>
            <person name="Li Y."/>
            <person name="Tanoue T."/>
            <person name="Takei H."/>
            <person name="Nittono H."/>
            <person name="Narushima S."/>
            <person name="Irie J."/>
            <person name="Itoh H."/>
            <person name="Moriya K."/>
            <person name="Sugiura Y."/>
            <person name="Suematsu M."/>
            <person name="Moritoki N."/>
            <person name="Shibata S."/>
            <person name="Littman R.D."/>
            <person name="Fischbach A.M."/>
            <person name="Uwamino Y."/>
            <person name="Inoue T."/>
            <person name="Honda A."/>
            <person name="Hattori M."/>
            <person name="Murai T."/>
            <person name="Xavier J.R."/>
            <person name="Hirose N."/>
            <person name="Honda K."/>
        </authorList>
    </citation>
    <scope>NUCLEOTIDE SEQUENCE</scope>
    <source>
        <strain evidence="2">CE91-St55</strain>
    </source>
</reference>
<accession>A0AA37N306</accession>
<comment type="caution">
    <text evidence="2">The sequence shown here is derived from an EMBL/GenBank/DDBJ whole genome shotgun (WGS) entry which is preliminary data.</text>
</comment>
<dbReference type="InterPro" id="IPR006680">
    <property type="entry name" value="Amidohydro-rel"/>
</dbReference>
<sequence length="425" mass="47307">MKRQIITNCNVFDGKHEQLKLHSHIIIEDNLVTEISSSDVSAENFDEIIDAGGRIVIPGLVDCHVHVALTGGGSEMECMRADETAVRGAKNAEEMLYRGFTTVRDAGGLVWGIKHCIDTGYTIGPRIFPSHSGIGQTSGHCDNRPGAASMRTLTGYMSPVMDNKIWILADGANEVLKAARDQLFLGASQIKLFLGGGIASVFDPLYTVQYTEEEIRAAVQAAKDYGTYVMAHLYTCESMQRAVRAGVMSLEHTQLMDDETARMIRDNGVWVCPCPAFAEDSMMDFISTEDMQKKYRIVKQGVEQQTELIDKYHLNVVFGTDMATNKYFCEEHQLKDFGTWGRRYGSFKTLQAATGRAHDLFKLSTYRNPYPEGKIGVLEEGSFADLLIVDGNPVRQVDLLTDKNNFRVIMKDGTIYKNTLHNEGV</sequence>
<gene>
    <name evidence="2" type="ORF">CE91St55_15840</name>
</gene>
<evidence type="ECO:0000313" key="2">
    <source>
        <dbReference type="EMBL" id="GKG99602.1"/>
    </source>
</evidence>
<dbReference type="CDD" id="cd01299">
    <property type="entry name" value="Met_dep_hydrolase_A"/>
    <property type="match status" value="1"/>
</dbReference>
<dbReference type="Proteomes" id="UP001055091">
    <property type="component" value="Unassembled WGS sequence"/>
</dbReference>
<dbReference type="SUPFAM" id="SSF51338">
    <property type="entry name" value="Composite domain of metallo-dependent hydrolases"/>
    <property type="match status" value="1"/>
</dbReference>
<dbReference type="Gene3D" id="2.30.40.10">
    <property type="entry name" value="Urease, subunit C, domain 1"/>
    <property type="match status" value="1"/>
</dbReference>
<dbReference type="InterPro" id="IPR011059">
    <property type="entry name" value="Metal-dep_hydrolase_composite"/>
</dbReference>
<dbReference type="SUPFAM" id="SSF51556">
    <property type="entry name" value="Metallo-dependent hydrolases"/>
    <property type="match status" value="1"/>
</dbReference>
<dbReference type="PANTHER" id="PTHR43135">
    <property type="entry name" value="ALPHA-D-RIBOSE 1-METHYLPHOSPHONATE 5-TRIPHOSPHATE DIPHOSPHATASE"/>
    <property type="match status" value="1"/>
</dbReference>
<dbReference type="InterPro" id="IPR032466">
    <property type="entry name" value="Metal_Hydrolase"/>
</dbReference>
<feature type="domain" description="Amidohydrolase-related" evidence="1">
    <location>
        <begin position="55"/>
        <end position="415"/>
    </location>
</feature>
<proteinExistence type="predicted"/>
<dbReference type="EMBL" id="BQNJ01000001">
    <property type="protein sequence ID" value="GKG99602.1"/>
    <property type="molecule type" value="Genomic_DNA"/>
</dbReference>
<organism evidence="2 3">
    <name type="scientific">Hungatella hathewayi</name>
    <dbReference type="NCBI Taxonomy" id="154046"/>
    <lineage>
        <taxon>Bacteria</taxon>
        <taxon>Bacillati</taxon>
        <taxon>Bacillota</taxon>
        <taxon>Clostridia</taxon>
        <taxon>Lachnospirales</taxon>
        <taxon>Lachnospiraceae</taxon>
        <taxon>Hungatella</taxon>
    </lineage>
</organism>
<dbReference type="GO" id="GO:0016810">
    <property type="term" value="F:hydrolase activity, acting on carbon-nitrogen (but not peptide) bonds"/>
    <property type="evidence" value="ECO:0007669"/>
    <property type="project" value="InterPro"/>
</dbReference>
<dbReference type="AlphaFoldDB" id="A0AA37N306"/>
<name>A0AA37N306_9FIRM</name>
<dbReference type="InterPro" id="IPR051781">
    <property type="entry name" value="Metallo-dep_Hydrolase"/>
</dbReference>
<protein>
    <submittedName>
        <fullName evidence="2">Hydrolase</fullName>
    </submittedName>
</protein>
<dbReference type="PANTHER" id="PTHR43135:SF3">
    <property type="entry name" value="ALPHA-D-RIBOSE 1-METHYLPHOSPHONATE 5-TRIPHOSPHATE DIPHOSPHATASE"/>
    <property type="match status" value="1"/>
</dbReference>
<dbReference type="InterPro" id="IPR057744">
    <property type="entry name" value="OTAase-like"/>
</dbReference>
<evidence type="ECO:0000259" key="1">
    <source>
        <dbReference type="Pfam" id="PF01979"/>
    </source>
</evidence>
<dbReference type="Gene3D" id="3.20.20.140">
    <property type="entry name" value="Metal-dependent hydrolases"/>
    <property type="match status" value="1"/>
</dbReference>
<dbReference type="RefSeq" id="WP_118041318.1">
    <property type="nucleotide sequence ID" value="NZ_BQNJ01000001.1"/>
</dbReference>
<evidence type="ECO:0000313" key="3">
    <source>
        <dbReference type="Proteomes" id="UP001055091"/>
    </source>
</evidence>